<dbReference type="Gene3D" id="3.40.50.300">
    <property type="entry name" value="P-loop containing nucleotide triphosphate hydrolases"/>
    <property type="match status" value="2"/>
</dbReference>
<dbReference type="PANTHER" id="PTHR43788">
    <property type="entry name" value="DNA2/NAM7 HELICASE FAMILY MEMBER"/>
    <property type="match status" value="1"/>
</dbReference>
<keyword evidence="2" id="KW-0067">ATP-binding</keyword>
<dbReference type="EMBL" id="JAQQLF010000002">
    <property type="protein sequence ID" value="MDC7716111.1"/>
    <property type="molecule type" value="Genomic_DNA"/>
</dbReference>
<comment type="caution">
    <text evidence="6">The sequence shown here is derived from an EMBL/GenBank/DDBJ whole genome shotgun (WGS) entry which is preliminary data.</text>
</comment>
<feature type="coiled-coil region" evidence="3">
    <location>
        <begin position="897"/>
        <end position="931"/>
    </location>
</feature>
<name>A0ABT5IU72_9NEIS</name>
<organism evidence="6 7">
    <name type="scientific">Vogesella aquatica</name>
    <dbReference type="NCBI Taxonomy" id="2984206"/>
    <lineage>
        <taxon>Bacteria</taxon>
        <taxon>Pseudomonadati</taxon>
        <taxon>Pseudomonadota</taxon>
        <taxon>Betaproteobacteria</taxon>
        <taxon>Neisseriales</taxon>
        <taxon>Chromobacteriaceae</taxon>
        <taxon>Vogesella</taxon>
    </lineage>
</organism>
<dbReference type="PANTHER" id="PTHR43788:SF6">
    <property type="entry name" value="DNA HELICASE B"/>
    <property type="match status" value="1"/>
</dbReference>
<evidence type="ECO:0000256" key="2">
    <source>
        <dbReference type="ARBA" id="ARBA00022840"/>
    </source>
</evidence>
<evidence type="ECO:0000259" key="5">
    <source>
        <dbReference type="Pfam" id="PF08751"/>
    </source>
</evidence>
<dbReference type="Pfam" id="PF13604">
    <property type="entry name" value="AAA_30"/>
    <property type="match status" value="1"/>
</dbReference>
<sequence length="1276" mass="147216">MLSHTIIEVKKDGSKSFSYDKYLSNEEFKESLSYYSNKDKVNESELLTKIYASNEYKEQYNLSNTFDENAKKAFEASIKNKNTNTEILGHDFTFSAPKSVSVAFALANENEKIEITKAQNIAVEKALEELKKHFKSREIRRNYTEKEWKKLSAEERKDKKQREEIYIKAEANIIASFLHIDSREGDPQLHNHVYVSNSMKCEDGKVRSLNTIDFYTDRDLMKRIGDIYKKELSIQMSKLNYNTTLTYNVGKDLFDIEIKGIGEDIKNHFSKRSNATKGKAQSWDDKTDTLKITRKSKKSVDFHQDWKEQIKTNFSNYENKNIKTNEVTYTNKVKEMSELDLIDCICKNQIKLDISKYKTLLTIYHDNKTSEEIEKLLEEKLNNPELFVKHIDKNEENKIDYIPAHLHDMHIDIVSNVNAMNLASSLPASSLPAPKPLPLPKATAELFKDNRAQLELVTNLHNSNERVQLVVGLPGTGKSFSLAQYAALQKNKNIFVSTTSQELQSNLEKDFSNVLNKVNKEVNGSNIAMLLSSKAEQNKLNKDSILIIDEAGMIGVREMKKIIDLVNEKKCKLILLGDPQQLTPVSAGNPFQTLIEEKAAKTFYLDMIMRQKTKEGLELANAVSSLDIEKTFELINKQDIFKVSEKLEDNIKEAVKDYMKTSGTKLILCSTNEELKMINNEVQQAKIKNGELFGTSFDLKNTKSTTETEYKLMINDTIQFTENAKKDRKTNSRLYNNNMKAKVLNIEEVNGKLRIELEKEDKTKFSLDVEKNNVPFRLGYGCTIHASQGLTVDNTFYIARKTPLSNANNLNVALTRHRNEVKIYGTQETKDNFKQIYGSKADTYNIRDIVREIDIEKKEITKENIENGIKPVSIEKYYSKKIIEKFREDNNISMLETGRLESLNNEAREKAKELNADNVNAYNKLQKMIETKNLVEETFTSAITTSKSIISKTFNFFKDIAAEEIAKAKEGFEEARRDAELNKILSNEHFLSKFSLDISRNSQLDIEKIKIEEDREYIRIDDKVFDVKIFHDKAIAKEYDFSTFSNLIDEKIKNSTMKDLESVKELFNIKNILDGKDVIQYKNRENLNLKIGEIIETKNNFGFLFYNNTIVGKSKSNENQKITRLLNNSYSTTESINDTKNKNNQILEDYVEEMKNKIKYFINNNKEPYTMANYLSNDKLFDYLSLNKIIDTSDATHKNITDDRNLSKDFKKLSIDAKEHLTNYAKLELEKNTNMKVSELVAIEKAREEKIGLADIIKNFEKTKIDEKKIKRGLSM</sequence>
<feature type="domain" description="TrwC relaxase" evidence="5">
    <location>
        <begin position="21"/>
        <end position="309"/>
    </location>
</feature>
<dbReference type="SUPFAM" id="SSF55464">
    <property type="entry name" value="Origin of replication-binding domain, RBD-like"/>
    <property type="match status" value="1"/>
</dbReference>
<dbReference type="Pfam" id="PF01443">
    <property type="entry name" value="Viral_helicase1"/>
    <property type="match status" value="1"/>
</dbReference>
<protein>
    <submittedName>
        <fullName evidence="6">MobF family relaxase</fullName>
    </submittedName>
</protein>
<keyword evidence="7" id="KW-1185">Reference proteome</keyword>
<dbReference type="RefSeq" id="WP_272750548.1">
    <property type="nucleotide sequence ID" value="NZ_JAQQLF010000002.1"/>
</dbReference>
<dbReference type="InterPro" id="IPR050534">
    <property type="entry name" value="Coronavir_polyprotein_1ab"/>
</dbReference>
<feature type="domain" description="(+)RNA virus helicase C-terminal" evidence="4">
    <location>
        <begin position="770"/>
        <end position="824"/>
    </location>
</feature>
<dbReference type="SUPFAM" id="SSF52540">
    <property type="entry name" value="P-loop containing nucleoside triphosphate hydrolases"/>
    <property type="match status" value="2"/>
</dbReference>
<accession>A0ABT5IU72</accession>
<keyword evidence="3" id="KW-0175">Coiled coil</keyword>
<evidence type="ECO:0000256" key="3">
    <source>
        <dbReference type="SAM" id="Coils"/>
    </source>
</evidence>
<dbReference type="InterPro" id="IPR027417">
    <property type="entry name" value="P-loop_NTPase"/>
</dbReference>
<dbReference type="InterPro" id="IPR014862">
    <property type="entry name" value="TrwC"/>
</dbReference>
<gene>
    <name evidence="6" type="primary">mobF</name>
    <name evidence="6" type="ORF">PQU95_02590</name>
</gene>
<reference evidence="6 7" key="1">
    <citation type="submission" date="2023-01" db="EMBL/GenBank/DDBJ databases">
        <title>Novel species of the genus Vogesella isolated from rivers.</title>
        <authorList>
            <person name="Lu H."/>
        </authorList>
    </citation>
    <scope>NUCLEOTIDE SEQUENCE [LARGE SCALE GENOMIC DNA]</scope>
    <source>
        <strain evidence="6 7">DC21W</strain>
    </source>
</reference>
<dbReference type="InterPro" id="IPR027351">
    <property type="entry name" value="(+)RNA_virus_helicase_core_dom"/>
</dbReference>
<evidence type="ECO:0000256" key="1">
    <source>
        <dbReference type="ARBA" id="ARBA00022741"/>
    </source>
</evidence>
<proteinExistence type="predicted"/>
<dbReference type="Pfam" id="PF08751">
    <property type="entry name" value="TrwC"/>
    <property type="match status" value="1"/>
</dbReference>
<dbReference type="CDD" id="cd18809">
    <property type="entry name" value="SF1_C_RecD"/>
    <property type="match status" value="1"/>
</dbReference>
<evidence type="ECO:0000313" key="7">
    <source>
        <dbReference type="Proteomes" id="UP001219956"/>
    </source>
</evidence>
<dbReference type="Proteomes" id="UP001219956">
    <property type="component" value="Unassembled WGS sequence"/>
</dbReference>
<evidence type="ECO:0000259" key="4">
    <source>
        <dbReference type="Pfam" id="PF01443"/>
    </source>
</evidence>
<dbReference type="NCBIfam" id="NF041492">
    <property type="entry name" value="MobF"/>
    <property type="match status" value="1"/>
</dbReference>
<keyword evidence="1" id="KW-0547">Nucleotide-binding</keyword>
<evidence type="ECO:0000313" key="6">
    <source>
        <dbReference type="EMBL" id="MDC7716111.1"/>
    </source>
</evidence>